<reference evidence="3 4" key="1">
    <citation type="submission" date="2024-09" db="EMBL/GenBank/DDBJ databases">
        <title>Genome sequencing and assembly of Phytophthora oleae, isolate VK10A, causative agent of rot of olive drupes.</title>
        <authorList>
            <person name="Conti Taguali S."/>
            <person name="Riolo M."/>
            <person name="La Spada F."/>
            <person name="Cacciola S.O."/>
            <person name="Dionisio G."/>
        </authorList>
    </citation>
    <scope>NUCLEOTIDE SEQUENCE [LARGE SCALE GENOMIC DNA]</scope>
    <source>
        <strain evidence="3 4">VK10A</strain>
    </source>
</reference>
<dbReference type="PANTHER" id="PTHR22796">
    <property type="entry name" value="URG4-RELATED"/>
    <property type="match status" value="1"/>
</dbReference>
<dbReference type="PROSITE" id="PS51717">
    <property type="entry name" value="G_VLIG"/>
    <property type="match status" value="1"/>
</dbReference>
<comment type="caution">
    <text evidence="3">The sequence shown here is derived from an EMBL/GenBank/DDBJ whole genome shotgun (WGS) entry which is preliminary data.</text>
</comment>
<evidence type="ECO:0000259" key="2">
    <source>
        <dbReference type="PROSITE" id="PS51717"/>
    </source>
</evidence>
<evidence type="ECO:0000313" key="4">
    <source>
        <dbReference type="Proteomes" id="UP001632037"/>
    </source>
</evidence>
<name>A0ABD3GAC8_9STRA</name>
<dbReference type="Proteomes" id="UP001632037">
    <property type="component" value="Unassembled WGS sequence"/>
</dbReference>
<dbReference type="Pfam" id="PF25683">
    <property type="entry name" value="URGCP_GTPase"/>
    <property type="match status" value="1"/>
</dbReference>
<evidence type="ECO:0000313" key="3">
    <source>
        <dbReference type="EMBL" id="KAL3674846.1"/>
    </source>
</evidence>
<dbReference type="InterPro" id="IPR027417">
    <property type="entry name" value="P-loop_NTPase"/>
</dbReference>
<organism evidence="3 4">
    <name type="scientific">Phytophthora oleae</name>
    <dbReference type="NCBI Taxonomy" id="2107226"/>
    <lineage>
        <taxon>Eukaryota</taxon>
        <taxon>Sar</taxon>
        <taxon>Stramenopiles</taxon>
        <taxon>Oomycota</taxon>
        <taxon>Peronosporomycetes</taxon>
        <taxon>Peronosporales</taxon>
        <taxon>Peronosporaceae</taxon>
        <taxon>Phytophthora</taxon>
    </lineage>
</organism>
<sequence length="2458" mass="274942">MSGEPAHLEKLKAAMDVEPKDPVELARLLREAHDDLQSDNKSLFSSDEKELLVAAGLAVLDPALTELLRQLRMTDIAPLLVYNRACDLNTAARALTAGALNGSLESAVLAALTAKLETRGAIFEAGAITDSGAWIDQLCHKYPTKRALLQSKWATLESLMQSDEHVSEADKEAVWTVWSEGHDFRKKVKEFGLPPSVADRVVDSGFQSMEFMKESELIEIQHGLSDAVKAKLRRMWARESAEGRTERDSMAQKREALIAKTKDAAALVTALKSDVGAEGAAIDSGTSQALDAALTSLGLSQWSSNVERVQDPALLSDSLTQLGNVLERTEAALASETGDHESDEVVISRASGRLALHAVSFGYSASELGKKASRPLLRTPEYCPLLGPEMSTTMKSTVHNSIEAADNYRQSIRSCGETIAAALKVSGWGFHAEAGHSKGKQELSIDKVETARRSTTAVSVTYGVVPVKSFQISQEQMKLSNEAESAALAVTTLAEARIFLEDFGSHVPSGTQHLGGIFWKIVEIRAEDETESQELEKALAKETDTSFGLGGGAWNVEAAASGGKRSFDSLGIATGFVDQKRLYTATTRIECTGPNVSNYDLFSQVLAANNLSWFVIDRGTPKALVPVWDLLSPSVVSSDSKSKAIERTGKLLRTAWLENAQQLAFLPAVQHLLYRAQIREWIPLKSLELEISSEEQSQYQLSKKVDEVSSIPLDDINPQVLRKAVEDAFSAMFRFDYQFGTFVVADYVRDGAFPEFLSGLASKSAAPNVLPALRFLSAVLDTPMKAKLLAADPPVALDKKLEAVLDDIRSSAIESPEAETELQIWRAPVVPLSDLPSTVKSMADALMQSAPNDLESLTKRVGSVLSLNLWRTSDTSNLRSQLQDVASKFWCSRDGFSLPLTVASLKALITEMEQVIQPPLEKKAVLPDDTPRFVFDTDTTVSDGLPYSYVRIDRPTPDRAQDLRSCILHALMHRLDIHSSLYPTSQQTTSEETALNEPEKEVGPARRSRRAARFSHVTQSKQPKAEGVFDAAIHLLLSLDTSARSEVLRLLLERRFLVPFIIPTSTAKDNAPFHCDITSLGLITTAVGHDGEDTVRANLATDTSYMRVAVLSDRTKEEGTSKDWIESVFNVQSLHTLDCKNNVEITKTETAAEIGWGFLERGDRDYVPVILLHVVGDYRPLAHFIELFADAVVLDAGSSDGSCDINLQHGTLVTWRLADPDQESTIESNEDDPVLVESLRCRYTTSVTMITKSLLDEFADWLDEFKESEGRNKRVPLASLEPIEVLVHQAPRFDFGAVEPKTAFANLRSELQLQLVFAQESHEVIALQRESDPVKQASQQTTIATFQRLRQDLAPDIDCHTIVKLFKDILRNESASSRMITLLDLERWLAVQCEEQGVSARKAYREARDNYNKNRSTANCEVLVQALQDWDMKITGMEHLWRELSHLYVVDPVNRGCLATFAAQHLLDGFSLELMDGDAGMMNLTWIQGVLTELHRKLGTARLLVLSVMGVQSSGKSTLLNYMFGVRLRTSVSRCTRGVSIQLLKCKDRNQYEYILLLDTEGIRAPEYIGTDDSVWRDNRMATFAILPADATIILTKGESTITINEILPIVLSAYLESETAQKNAGHLPSKLLFVFNQIDLAEKSKLENVVDTLMRELNENARKVEEIRLGIHLEEGGQKTPHRSTSGVFHDLNVDVANEEGSDVRVLGTIKAESHPPRDAPLPDYGRRLLKLREHIHRRVCTEKSWKGRNVEEFCEYITMVWKCIERSNFHLNFVAAYERINYDILVHKVDQCAQQLTSLYCTAFDAISKEIRKDADNSRRLVNVSELLVKYDERLSEAMINHLKKLDGDVKLVLEDERFGKWSTDQLSTWTRYKTDQAAHWRRMMDGQVNNIFLYEALVEGYKKKLRDRANRIFGDGGLLNVSPLKQQRKFDGLFKKLVNEANEKHPPFYKEVTRYVDQVFARNKDLWWMIKGGNPDPAAKAPSLLARFNLLSSEHHQKRKLQSLQSSIERDVKATLAGVTQYSDGIVVKCIQLTKVALVNAESEMSVSDDTKKVIFRKVADLIRKDLKAIQRTWDSKNSVAARFETCRTQMNSYFNNLGRGWKGMDLLKASVCDWLRSNLQKSFEEELTAIVGTNLKGKRWVANADVMQAMVDKSLVHDLDMHDIKTALNKIAYPKRHIEDVVSQLIYLEVRQCSTERLTAYKEALKDSIRTAARSALGVEKDLALTFLSILKSKIREYLHTAATNRLLTTIPTPSDPNFNCDEQSAEIFNPTNKYFVCSEMLEVVDRFTDWSVDVTQSVLAYIKDRAHGASRGVMPRCGELCPKCKSPCTRELGHVTSEEEKRHDSYHQPVGLVGMHLVNTHELVAGSCSFNANIRTFVHTDGKEYKYSDFDKVFPNWSLPVEKEPLMLREHIFYNYQKELTSLYLKQPCPQIPPTYNHLMGDIKQHIDKLLSP</sequence>
<dbReference type="EMBL" id="JBIMZQ010000001">
    <property type="protein sequence ID" value="KAL3674846.1"/>
    <property type="molecule type" value="Genomic_DNA"/>
</dbReference>
<accession>A0ABD3GAC8</accession>
<evidence type="ECO:0000256" key="1">
    <source>
        <dbReference type="SAM" id="MobiDB-lite"/>
    </source>
</evidence>
<dbReference type="SUPFAM" id="SSF52540">
    <property type="entry name" value="P-loop containing nucleoside triphosphate hydrolases"/>
    <property type="match status" value="1"/>
</dbReference>
<feature type="compositionally biased region" description="Polar residues" evidence="1">
    <location>
        <begin position="982"/>
        <end position="993"/>
    </location>
</feature>
<dbReference type="Gene3D" id="3.40.50.300">
    <property type="entry name" value="P-loop containing nucleotide triphosphate hydrolases"/>
    <property type="match status" value="1"/>
</dbReference>
<dbReference type="InterPro" id="IPR030383">
    <property type="entry name" value="G_VLIG_dom"/>
</dbReference>
<proteinExistence type="predicted"/>
<protein>
    <recommendedName>
        <fullName evidence="2">VLIG-type G domain-containing protein</fullName>
    </recommendedName>
</protein>
<keyword evidence="4" id="KW-1185">Reference proteome</keyword>
<gene>
    <name evidence="3" type="ORF">V7S43_000771</name>
</gene>
<dbReference type="PANTHER" id="PTHR22796:SF1">
    <property type="entry name" value="VWFA DOMAIN-CONTAINING PROTEIN"/>
    <property type="match status" value="1"/>
</dbReference>
<feature type="domain" description="VLIG-type G" evidence="2">
    <location>
        <begin position="1500"/>
        <end position="1763"/>
    </location>
</feature>
<feature type="region of interest" description="Disordered" evidence="1">
    <location>
        <begin position="982"/>
        <end position="1008"/>
    </location>
</feature>